<feature type="transmembrane region" description="Helical" evidence="7">
    <location>
        <begin position="151"/>
        <end position="170"/>
    </location>
</feature>
<evidence type="ECO:0000256" key="4">
    <source>
        <dbReference type="ARBA" id="ARBA00022801"/>
    </source>
</evidence>
<dbReference type="PANTHER" id="PTHR43731">
    <property type="entry name" value="RHOMBOID PROTEASE"/>
    <property type="match status" value="1"/>
</dbReference>
<dbReference type="SUPFAM" id="SSF144091">
    <property type="entry name" value="Rhomboid-like"/>
    <property type="match status" value="1"/>
</dbReference>
<keyword evidence="6 7" id="KW-0472">Membrane</keyword>
<dbReference type="Proteomes" id="UP000487268">
    <property type="component" value="Unassembled WGS sequence"/>
</dbReference>
<evidence type="ECO:0000313" key="10">
    <source>
        <dbReference type="Proteomes" id="UP000487268"/>
    </source>
</evidence>
<gene>
    <name evidence="9" type="ORF">ACRB68_13080</name>
</gene>
<dbReference type="Pfam" id="PF01694">
    <property type="entry name" value="Rhomboid"/>
    <property type="match status" value="1"/>
</dbReference>
<feature type="transmembrane region" description="Helical" evidence="7">
    <location>
        <begin position="182"/>
        <end position="200"/>
    </location>
</feature>
<proteinExistence type="inferred from homology"/>
<dbReference type="Gene3D" id="1.20.1540.10">
    <property type="entry name" value="Rhomboid-like"/>
    <property type="match status" value="1"/>
</dbReference>
<keyword evidence="3 7" id="KW-0812">Transmembrane</keyword>
<keyword evidence="5 7" id="KW-1133">Transmembrane helix</keyword>
<dbReference type="InterPro" id="IPR035952">
    <property type="entry name" value="Rhomboid-like_sf"/>
</dbReference>
<evidence type="ECO:0000256" key="7">
    <source>
        <dbReference type="SAM" id="Phobius"/>
    </source>
</evidence>
<dbReference type="RefSeq" id="WP_153531240.1">
    <property type="nucleotide sequence ID" value="NZ_WEGH01000001.1"/>
</dbReference>
<evidence type="ECO:0000256" key="3">
    <source>
        <dbReference type="ARBA" id="ARBA00022692"/>
    </source>
</evidence>
<dbReference type="EMBL" id="WEGH01000001">
    <property type="protein sequence ID" value="MQY03266.1"/>
    <property type="molecule type" value="Genomic_DNA"/>
</dbReference>
<accession>A0A7K0BQG7</accession>
<keyword evidence="10" id="KW-1185">Reference proteome</keyword>
<protein>
    <recommendedName>
        <fullName evidence="8">Peptidase S54 rhomboid domain-containing protein</fullName>
    </recommendedName>
</protein>
<evidence type="ECO:0000256" key="2">
    <source>
        <dbReference type="ARBA" id="ARBA00009045"/>
    </source>
</evidence>
<comment type="caution">
    <text evidence="9">The sequence shown here is derived from an EMBL/GenBank/DDBJ whole genome shotgun (WGS) entry which is preliminary data.</text>
</comment>
<dbReference type="PANTHER" id="PTHR43731:SF14">
    <property type="entry name" value="PRESENILIN-ASSOCIATED RHOMBOID-LIKE PROTEIN, MITOCHONDRIAL"/>
    <property type="match status" value="1"/>
</dbReference>
<dbReference type="AlphaFoldDB" id="A0A7K0BQG7"/>
<evidence type="ECO:0000256" key="1">
    <source>
        <dbReference type="ARBA" id="ARBA00004141"/>
    </source>
</evidence>
<evidence type="ECO:0000259" key="8">
    <source>
        <dbReference type="Pfam" id="PF01694"/>
    </source>
</evidence>
<feature type="transmembrane region" description="Helical" evidence="7">
    <location>
        <begin position="71"/>
        <end position="91"/>
    </location>
</feature>
<dbReference type="GO" id="GO:0016020">
    <property type="term" value="C:membrane"/>
    <property type="evidence" value="ECO:0007669"/>
    <property type="project" value="UniProtKB-SubCell"/>
</dbReference>
<keyword evidence="4" id="KW-0378">Hydrolase</keyword>
<dbReference type="InterPro" id="IPR022764">
    <property type="entry name" value="Peptidase_S54_rhomboid_dom"/>
</dbReference>
<organism evidence="9 10">
    <name type="scientific">Actinomadura macrotermitis</name>
    <dbReference type="NCBI Taxonomy" id="2585200"/>
    <lineage>
        <taxon>Bacteria</taxon>
        <taxon>Bacillati</taxon>
        <taxon>Actinomycetota</taxon>
        <taxon>Actinomycetes</taxon>
        <taxon>Streptosporangiales</taxon>
        <taxon>Thermomonosporaceae</taxon>
        <taxon>Actinomadura</taxon>
    </lineage>
</organism>
<dbReference type="InterPro" id="IPR050925">
    <property type="entry name" value="Rhomboid_protease_S54"/>
</dbReference>
<name>A0A7K0BQG7_9ACTN</name>
<evidence type="ECO:0000256" key="5">
    <source>
        <dbReference type="ARBA" id="ARBA00022989"/>
    </source>
</evidence>
<evidence type="ECO:0000313" key="9">
    <source>
        <dbReference type="EMBL" id="MQY03266.1"/>
    </source>
</evidence>
<reference evidence="9 10" key="1">
    <citation type="submission" date="2019-10" db="EMBL/GenBank/DDBJ databases">
        <title>Actinomadura rubteroloni sp. nov. and Actinomadura macrotermitis sp. nov., isolated from the gut of fungus growing-termite Macrotermes natalensis.</title>
        <authorList>
            <person name="Benndorf R."/>
            <person name="Martin K."/>
            <person name="Kuefner M."/>
            <person name="De Beer W."/>
            <person name="Kaster A.-K."/>
            <person name="Vollmers J."/>
            <person name="Poulsen M."/>
            <person name="Beemelmanns C."/>
        </authorList>
    </citation>
    <scope>NUCLEOTIDE SEQUENCE [LARGE SCALE GENOMIC DNA]</scope>
    <source>
        <strain evidence="9 10">RB68</strain>
    </source>
</reference>
<dbReference type="OrthoDB" id="9807874at2"/>
<sequence length="308" mass="33044">MTAVDPVPQQEAAPACYRHPKRETYVRCVRCDRYICADCMRDAAVGQQCAECVREGNKGVRQARSVFGGRVTVTPWVTYVLIALNVLAYLAELARPSLLERFDGLGSGMVGPDGGYYVPSATTDPGYHLVGIAHGEWDRLLTSAFLHQPPGQGFGVLHIALNMWWIWRLGRPLEEMLGRTRFAALYLLAALGGSVLAFLVSPHTGALGASGAVFGLTAAYWVFSRRLGHDMTEANQLTILSLVWLVVSAGFTSWQGHLGGFLAGGVIALAFAYAPGRYRVLVQAAAGVALLAVLLALTAVKASDLAVL</sequence>
<comment type="subcellular location">
    <subcellularLocation>
        <location evidence="1">Membrane</location>
        <topology evidence="1">Multi-pass membrane protein</topology>
    </subcellularLocation>
</comment>
<feature type="transmembrane region" description="Helical" evidence="7">
    <location>
        <begin position="258"/>
        <end position="274"/>
    </location>
</feature>
<feature type="transmembrane region" description="Helical" evidence="7">
    <location>
        <begin position="235"/>
        <end position="252"/>
    </location>
</feature>
<feature type="transmembrane region" description="Helical" evidence="7">
    <location>
        <begin position="281"/>
        <end position="300"/>
    </location>
</feature>
<evidence type="ECO:0000256" key="6">
    <source>
        <dbReference type="ARBA" id="ARBA00023136"/>
    </source>
</evidence>
<comment type="similarity">
    <text evidence="2">Belongs to the peptidase S54 family.</text>
</comment>
<feature type="transmembrane region" description="Helical" evidence="7">
    <location>
        <begin position="206"/>
        <end position="223"/>
    </location>
</feature>
<dbReference type="GO" id="GO:0004252">
    <property type="term" value="F:serine-type endopeptidase activity"/>
    <property type="evidence" value="ECO:0007669"/>
    <property type="project" value="InterPro"/>
</dbReference>
<feature type="domain" description="Peptidase S54 rhomboid" evidence="8">
    <location>
        <begin position="135"/>
        <end position="271"/>
    </location>
</feature>